<organism evidence="9 10">
    <name type="scientific">Halanaerobium praevalens (strain ATCC 33744 / DSM 2228 / GSL)</name>
    <dbReference type="NCBI Taxonomy" id="572479"/>
    <lineage>
        <taxon>Bacteria</taxon>
        <taxon>Bacillati</taxon>
        <taxon>Bacillota</taxon>
        <taxon>Clostridia</taxon>
        <taxon>Halanaerobiales</taxon>
        <taxon>Halanaerobiaceae</taxon>
        <taxon>Halanaerobium</taxon>
    </lineage>
</organism>
<evidence type="ECO:0000256" key="6">
    <source>
        <dbReference type="ARBA" id="ARBA00023014"/>
    </source>
</evidence>
<dbReference type="STRING" id="572479.Hprae_1785"/>
<dbReference type="OrthoDB" id="9808002at2"/>
<gene>
    <name evidence="9" type="ordered locus">Hprae_1785</name>
</gene>
<keyword evidence="9" id="KW-0808">Transferase</keyword>
<dbReference type="NCBIfam" id="NF002806">
    <property type="entry name" value="PRK02948.1"/>
    <property type="match status" value="1"/>
</dbReference>
<dbReference type="InterPro" id="IPR015421">
    <property type="entry name" value="PyrdxlP-dep_Trfase_major"/>
</dbReference>
<evidence type="ECO:0000313" key="10">
    <source>
        <dbReference type="Proteomes" id="UP000006866"/>
    </source>
</evidence>
<evidence type="ECO:0000256" key="5">
    <source>
        <dbReference type="ARBA" id="ARBA00023004"/>
    </source>
</evidence>
<dbReference type="PIRSF" id="PIRSF005572">
    <property type="entry name" value="NifS"/>
    <property type="match status" value="1"/>
</dbReference>
<dbReference type="eggNOG" id="COG1104">
    <property type="taxonomic scope" value="Bacteria"/>
</dbReference>
<dbReference type="Gene3D" id="3.90.1150.10">
    <property type="entry name" value="Aspartate Aminotransferase, domain 1"/>
    <property type="match status" value="1"/>
</dbReference>
<dbReference type="Gene3D" id="3.40.640.10">
    <property type="entry name" value="Type I PLP-dependent aspartate aminotransferase-like (Major domain)"/>
    <property type="match status" value="1"/>
</dbReference>
<keyword evidence="3" id="KW-0479">Metal-binding</keyword>
<dbReference type="HOGENOM" id="CLU_003433_0_0_9"/>
<dbReference type="GO" id="GO:0031071">
    <property type="term" value="F:cysteine desulfurase activity"/>
    <property type="evidence" value="ECO:0007669"/>
    <property type="project" value="UniProtKB-ARBA"/>
</dbReference>
<evidence type="ECO:0000313" key="9">
    <source>
        <dbReference type="EMBL" id="ADO77910.1"/>
    </source>
</evidence>
<evidence type="ECO:0000256" key="4">
    <source>
        <dbReference type="ARBA" id="ARBA00022898"/>
    </source>
</evidence>
<dbReference type="PANTHER" id="PTHR11601">
    <property type="entry name" value="CYSTEINE DESULFURYLASE FAMILY MEMBER"/>
    <property type="match status" value="1"/>
</dbReference>
<evidence type="ECO:0000256" key="2">
    <source>
        <dbReference type="ARBA" id="ARBA00006490"/>
    </source>
</evidence>
<sequence length="382" mass="41767">MKKEIYLDNAATTKVLPEVTKAVVEALEQSYANPSSLHSFGLKSENILEQSRKKIAAYLGVNPKEIIFSSGGTESNNLAIRGITQSYQNRGKHLISSPIEHASVANLFQNLAQAGWQIDQVKVDKKGKVDLQHLKSLITDQTVLVSIMHVNNELGTIQPVKKISELIKKINPLTFFHVDGVQAFGKVYSDLKNWQIDLYSISGHKVHAPMGVGALYCQNGINLTPLVAGGSQEKGLRPGTENIPAIAGFKVAVDNLAQLSPKSQAKQSLIEKNNYLRQRLKEIKAIVLNSPQTGAPHIINFSLPGIKGETMLHALANQGIYLSTGSACSSKKPGNRILNACGLEPKISESALRVSLESKTTKTELDFFLKILKEQIDFLKIL</sequence>
<evidence type="ECO:0000256" key="7">
    <source>
        <dbReference type="RuleBase" id="RU004504"/>
    </source>
</evidence>
<dbReference type="EMBL" id="CP002175">
    <property type="protein sequence ID" value="ADO77910.1"/>
    <property type="molecule type" value="Genomic_DNA"/>
</dbReference>
<dbReference type="GO" id="GO:0046872">
    <property type="term" value="F:metal ion binding"/>
    <property type="evidence" value="ECO:0007669"/>
    <property type="project" value="UniProtKB-KW"/>
</dbReference>
<comment type="similarity">
    <text evidence="2">Belongs to the class-V pyridoxal-phosphate-dependent aminotransferase family. NifS/IscS subfamily.</text>
</comment>
<dbReference type="Proteomes" id="UP000006866">
    <property type="component" value="Chromosome"/>
</dbReference>
<evidence type="ECO:0000256" key="3">
    <source>
        <dbReference type="ARBA" id="ARBA00022723"/>
    </source>
</evidence>
<dbReference type="Gene3D" id="1.10.260.50">
    <property type="match status" value="1"/>
</dbReference>
<dbReference type="InterPro" id="IPR015424">
    <property type="entry name" value="PyrdxlP-dep_Trfase"/>
</dbReference>
<dbReference type="PROSITE" id="PS00595">
    <property type="entry name" value="AA_TRANSFER_CLASS_5"/>
    <property type="match status" value="1"/>
</dbReference>
<keyword evidence="9" id="KW-0032">Aminotransferase</keyword>
<dbReference type="Pfam" id="PF00266">
    <property type="entry name" value="Aminotran_5"/>
    <property type="match status" value="1"/>
</dbReference>
<dbReference type="AlphaFoldDB" id="E3DQJ9"/>
<dbReference type="InterPro" id="IPR015422">
    <property type="entry name" value="PyrdxlP-dep_Trfase_small"/>
</dbReference>
<dbReference type="SUPFAM" id="SSF53383">
    <property type="entry name" value="PLP-dependent transferases"/>
    <property type="match status" value="1"/>
</dbReference>
<dbReference type="FunFam" id="3.40.640.10:FF:000084">
    <property type="entry name" value="IscS-like cysteine desulfurase"/>
    <property type="match status" value="1"/>
</dbReference>
<evidence type="ECO:0000256" key="1">
    <source>
        <dbReference type="ARBA" id="ARBA00001933"/>
    </source>
</evidence>
<dbReference type="RefSeq" id="WP_014553927.1">
    <property type="nucleotide sequence ID" value="NC_017455.1"/>
</dbReference>
<dbReference type="KEGG" id="hpk:Hprae_1785"/>
<evidence type="ECO:0000259" key="8">
    <source>
        <dbReference type="Pfam" id="PF00266"/>
    </source>
</evidence>
<keyword evidence="6" id="KW-0411">Iron-sulfur</keyword>
<proteinExistence type="inferred from homology"/>
<keyword evidence="10" id="KW-1185">Reference proteome</keyword>
<dbReference type="InterPro" id="IPR016454">
    <property type="entry name" value="Cysteine_dSase"/>
</dbReference>
<dbReference type="GO" id="GO:0051536">
    <property type="term" value="F:iron-sulfur cluster binding"/>
    <property type="evidence" value="ECO:0007669"/>
    <property type="project" value="UniProtKB-KW"/>
</dbReference>
<reference evidence="9 10" key="2">
    <citation type="journal article" date="2011" name="Stand. Genomic Sci.">
        <title>Complete genome sequence of the extremely halophilic Halanaerobium praevalens type strain (GSL).</title>
        <authorList>
            <person name="Ivanova N."/>
            <person name="Sikorski J."/>
            <person name="Chertkov O."/>
            <person name="Nolan M."/>
            <person name="Lucas S."/>
            <person name="Hammon N."/>
            <person name="Deshpande S."/>
            <person name="Cheng J.F."/>
            <person name="Tapia R."/>
            <person name="Han C."/>
            <person name="Goodwin L."/>
            <person name="Pitluck S."/>
            <person name="Huntemann M."/>
            <person name="Liolios K."/>
            <person name="Pagani I."/>
            <person name="Mavromatis K."/>
            <person name="Ovchinikova G."/>
            <person name="Pati A."/>
            <person name="Chen A."/>
            <person name="Palaniappan K."/>
            <person name="Land M."/>
            <person name="Hauser L."/>
            <person name="Brambilla E.M."/>
            <person name="Kannan K.P."/>
            <person name="Rohde M."/>
            <person name="Tindall B.J."/>
            <person name="Goker M."/>
            <person name="Detter J.C."/>
            <person name="Woyke T."/>
            <person name="Bristow J."/>
            <person name="Eisen J.A."/>
            <person name="Markowitz V."/>
            <person name="Hugenholtz P."/>
            <person name="Kyrpides N.C."/>
            <person name="Klenk H.P."/>
            <person name="Lapidus A."/>
        </authorList>
    </citation>
    <scope>NUCLEOTIDE SEQUENCE [LARGE SCALE GENOMIC DNA]</scope>
    <source>
        <strain evidence="10">ATCC 33744 / DSM 2228 / GSL</strain>
    </source>
</reference>
<feature type="domain" description="Aminotransferase class V" evidence="8">
    <location>
        <begin position="5"/>
        <end position="367"/>
    </location>
</feature>
<dbReference type="PANTHER" id="PTHR11601:SF50">
    <property type="entry name" value="CYSTEINE DESULFURASE ISCS 2-RELATED"/>
    <property type="match status" value="1"/>
</dbReference>
<accession>E3DQJ9</accession>
<comment type="cofactor">
    <cofactor evidence="1 7">
        <name>pyridoxal 5'-phosphate</name>
        <dbReference type="ChEBI" id="CHEBI:597326"/>
    </cofactor>
</comment>
<keyword evidence="4" id="KW-0663">Pyridoxal phosphate</keyword>
<protein>
    <submittedName>
        <fullName evidence="9">Aminotransferase class V</fullName>
    </submittedName>
</protein>
<dbReference type="GO" id="GO:0008483">
    <property type="term" value="F:transaminase activity"/>
    <property type="evidence" value="ECO:0007669"/>
    <property type="project" value="UniProtKB-KW"/>
</dbReference>
<reference evidence="10" key="1">
    <citation type="submission" date="2010-10" db="EMBL/GenBank/DDBJ databases">
        <title>The complete genome of Halanaerobium praevalens DSM 2228.</title>
        <authorList>
            <consortium name="US DOE Joint Genome Institute (JGI-PGF)"/>
            <person name="Lucas S."/>
            <person name="Copeland A."/>
            <person name="Lapidus A."/>
            <person name="Glavina del Rio T."/>
            <person name="Dalin E."/>
            <person name="Tice H."/>
            <person name="Bruce D."/>
            <person name="Goodwin L."/>
            <person name="Pitluck S."/>
            <person name="Kyrpides N."/>
            <person name="Mavromatis K."/>
            <person name="Ivanova N."/>
            <person name="Ovchinnikova G."/>
            <person name="Chertkov O."/>
            <person name="Detter J.C."/>
            <person name="Han C."/>
            <person name="Larimer F."/>
            <person name="Land M."/>
            <person name="Hauser L."/>
            <person name="Markowitz V."/>
            <person name="Cheng J.-F."/>
            <person name="Hugenholtz P."/>
            <person name="Woyke T."/>
            <person name="Wu D."/>
            <person name="Tindall B."/>
            <person name="Pomrenke H.G."/>
            <person name="Brambilla E."/>
            <person name="Klenk H.-P."/>
            <person name="Eisen J.A."/>
        </authorList>
    </citation>
    <scope>NUCLEOTIDE SEQUENCE [LARGE SCALE GENOMIC DNA]</scope>
    <source>
        <strain evidence="10">ATCC 33744 / DSM 2228 / GSL</strain>
    </source>
</reference>
<dbReference type="PATRIC" id="fig|572479.3.peg.1817"/>
<dbReference type="InterPro" id="IPR020578">
    <property type="entry name" value="Aminotrans_V_PyrdxlP_BS"/>
</dbReference>
<dbReference type="InterPro" id="IPR000192">
    <property type="entry name" value="Aminotrans_V_dom"/>
</dbReference>
<name>E3DQJ9_HALPG</name>
<keyword evidence="5" id="KW-0408">Iron</keyword>